<feature type="compositionally biased region" description="Basic and acidic residues" evidence="1">
    <location>
        <begin position="187"/>
        <end position="203"/>
    </location>
</feature>
<accession>A0A9P4NEB6</accession>
<evidence type="ECO:0000313" key="3">
    <source>
        <dbReference type="Proteomes" id="UP000800235"/>
    </source>
</evidence>
<dbReference type="OrthoDB" id="5374070at2759"/>
<dbReference type="AlphaFoldDB" id="A0A9P4NEB6"/>
<dbReference type="EMBL" id="MU007155">
    <property type="protein sequence ID" value="KAF2416543.1"/>
    <property type="molecule type" value="Genomic_DNA"/>
</dbReference>
<protein>
    <submittedName>
        <fullName evidence="2">Uncharacterized protein</fullName>
    </submittedName>
</protein>
<proteinExistence type="predicted"/>
<feature type="region of interest" description="Disordered" evidence="1">
    <location>
        <begin position="174"/>
        <end position="204"/>
    </location>
</feature>
<comment type="caution">
    <text evidence="2">The sequence shown here is derived from an EMBL/GenBank/DDBJ whole genome shotgun (WGS) entry which is preliminary data.</text>
</comment>
<organism evidence="2 3">
    <name type="scientific">Tothia fuscella</name>
    <dbReference type="NCBI Taxonomy" id="1048955"/>
    <lineage>
        <taxon>Eukaryota</taxon>
        <taxon>Fungi</taxon>
        <taxon>Dikarya</taxon>
        <taxon>Ascomycota</taxon>
        <taxon>Pezizomycotina</taxon>
        <taxon>Dothideomycetes</taxon>
        <taxon>Pleosporomycetidae</taxon>
        <taxon>Venturiales</taxon>
        <taxon>Cylindrosympodiaceae</taxon>
        <taxon>Tothia</taxon>
    </lineage>
</organism>
<evidence type="ECO:0000256" key="1">
    <source>
        <dbReference type="SAM" id="MobiDB-lite"/>
    </source>
</evidence>
<reference evidence="2" key="1">
    <citation type="journal article" date="2020" name="Stud. Mycol.">
        <title>101 Dothideomycetes genomes: a test case for predicting lifestyles and emergence of pathogens.</title>
        <authorList>
            <person name="Haridas S."/>
            <person name="Albert R."/>
            <person name="Binder M."/>
            <person name="Bloem J."/>
            <person name="Labutti K."/>
            <person name="Salamov A."/>
            <person name="Andreopoulos B."/>
            <person name="Baker S."/>
            <person name="Barry K."/>
            <person name="Bills G."/>
            <person name="Bluhm B."/>
            <person name="Cannon C."/>
            <person name="Castanera R."/>
            <person name="Culley D."/>
            <person name="Daum C."/>
            <person name="Ezra D."/>
            <person name="Gonzalez J."/>
            <person name="Henrissat B."/>
            <person name="Kuo A."/>
            <person name="Liang C."/>
            <person name="Lipzen A."/>
            <person name="Lutzoni F."/>
            <person name="Magnuson J."/>
            <person name="Mondo S."/>
            <person name="Nolan M."/>
            <person name="Ohm R."/>
            <person name="Pangilinan J."/>
            <person name="Park H.-J."/>
            <person name="Ramirez L."/>
            <person name="Alfaro M."/>
            <person name="Sun H."/>
            <person name="Tritt A."/>
            <person name="Yoshinaga Y."/>
            <person name="Zwiers L.-H."/>
            <person name="Turgeon B."/>
            <person name="Goodwin S."/>
            <person name="Spatafora J."/>
            <person name="Crous P."/>
            <person name="Grigoriev I."/>
        </authorList>
    </citation>
    <scope>NUCLEOTIDE SEQUENCE</scope>
    <source>
        <strain evidence="2">CBS 130266</strain>
    </source>
</reference>
<gene>
    <name evidence="2" type="ORF">EJ08DRAFT_703605</name>
</gene>
<keyword evidence="3" id="KW-1185">Reference proteome</keyword>
<name>A0A9P4NEB6_9PEZI</name>
<dbReference type="Proteomes" id="UP000800235">
    <property type="component" value="Unassembled WGS sequence"/>
</dbReference>
<sequence length="464" mass="52404">MIEPLSVYGAVLTSLHLLGKFIEVCQRYGDLPKDLDAAYCRLKGCEAALKHWKDKFRLQPGRPPDFYRVLWGDNEADIAHILNQMQINCEKARGLDAELDDFVEKLTALRRISVEAFRTLHNVNINKVRDTSTVIGRGLYYRKTRSSTIKLHHALTYQPDTIRSYLALGTVVDEQRHQSSNPSPRGSRRDSDAGSNRDQDRRQLGVYGLPRLSRAASVGSDSQGLTVCRSSRSPGIKFREYIQDVNKDQHFQFLLQYSGFSYPVVLRPVRFQGTESAKDQIRFSSSFIGVIAELEREELCNLTTTDDEPKRFRVQKYDGPVLKDLHKIANAYGNYLEGVNLGVTRMNTRKWAVGTTAISTDSSMAEALKAMERQFQVAGVNHVVHGQIFRLGVILAELGLGTTLRRVYVGGDRIKLELGSGYKTTVFVASEIETKTSQSYSMVMGFCLGVYERRALLRKRALDF</sequence>
<evidence type="ECO:0000313" key="2">
    <source>
        <dbReference type="EMBL" id="KAF2416543.1"/>
    </source>
</evidence>